<proteinExistence type="predicted"/>
<dbReference type="EMBL" id="CP092876">
    <property type="protein sequence ID" value="UYV76829.1"/>
    <property type="molecule type" value="Genomic_DNA"/>
</dbReference>
<dbReference type="InterPro" id="IPR036397">
    <property type="entry name" value="RNaseH_sf"/>
</dbReference>
<evidence type="ECO:0000313" key="1">
    <source>
        <dbReference type="EMBL" id="UYV76829.1"/>
    </source>
</evidence>
<dbReference type="Proteomes" id="UP001235939">
    <property type="component" value="Chromosome 14"/>
</dbReference>
<gene>
    <name evidence="1" type="ORF">LAZ67_14002123</name>
</gene>
<protein>
    <recommendedName>
        <fullName evidence="3">DUF4817 domain-containing protein</fullName>
    </recommendedName>
</protein>
<dbReference type="PANTHER" id="PTHR47326:SF1">
    <property type="entry name" value="HTH PSQ-TYPE DOMAIN-CONTAINING PROTEIN"/>
    <property type="match status" value="1"/>
</dbReference>
<keyword evidence="2" id="KW-1185">Reference proteome</keyword>
<evidence type="ECO:0008006" key="3">
    <source>
        <dbReference type="Google" id="ProtNLM"/>
    </source>
</evidence>
<sequence>METATAPVYSFARRSTPLSHVLKCNTPFLRKESATEALRAFRSFKGIRSGKGPMSCYFLRRMIKNFEETGSLEAKLRSGRPSTCKSVAVTVLQNVEAIETLSTYGELKVSDFEKRQEFAAWVFRQIDIDENWLSNVLWTDDAHFSLNGEFNIQNSRIWAKENPRNFTEMPLHQHRITVLCGFTSSFLIGSFFFENINGRTFKIVFVTGERYVHLLREKGIPILQDRQAL</sequence>
<dbReference type="PANTHER" id="PTHR47326">
    <property type="entry name" value="TRANSPOSABLE ELEMENT TC3 TRANSPOSASE-LIKE PROTEIN"/>
    <property type="match status" value="1"/>
</dbReference>
<evidence type="ECO:0000313" key="2">
    <source>
        <dbReference type="Proteomes" id="UP001235939"/>
    </source>
</evidence>
<organism evidence="1 2">
    <name type="scientific">Cordylochernes scorpioides</name>
    <dbReference type="NCBI Taxonomy" id="51811"/>
    <lineage>
        <taxon>Eukaryota</taxon>
        <taxon>Metazoa</taxon>
        <taxon>Ecdysozoa</taxon>
        <taxon>Arthropoda</taxon>
        <taxon>Chelicerata</taxon>
        <taxon>Arachnida</taxon>
        <taxon>Pseudoscorpiones</taxon>
        <taxon>Cheliferoidea</taxon>
        <taxon>Chernetidae</taxon>
        <taxon>Cordylochernes</taxon>
    </lineage>
</organism>
<accession>A0ABY6L6S2</accession>
<reference evidence="1 2" key="1">
    <citation type="submission" date="2022-01" db="EMBL/GenBank/DDBJ databases">
        <title>A chromosomal length assembly of Cordylochernes scorpioides.</title>
        <authorList>
            <person name="Zeh D."/>
            <person name="Zeh J."/>
        </authorList>
    </citation>
    <scope>NUCLEOTIDE SEQUENCE [LARGE SCALE GENOMIC DNA]</scope>
    <source>
        <strain evidence="1">IN4F17</strain>
        <tissue evidence="1">Whole Body</tissue>
    </source>
</reference>
<name>A0ABY6L6S2_9ARAC</name>
<dbReference type="Gene3D" id="3.30.420.10">
    <property type="entry name" value="Ribonuclease H-like superfamily/Ribonuclease H"/>
    <property type="match status" value="1"/>
</dbReference>